<evidence type="ECO:0000313" key="1">
    <source>
        <dbReference type="EMBL" id="MDA0140983.1"/>
    </source>
</evidence>
<keyword evidence="2" id="KW-1185">Reference proteome</keyword>
<organism evidence="1 2">
    <name type="scientific">Solirubrobacter deserti</name>
    <dbReference type="NCBI Taxonomy" id="2282478"/>
    <lineage>
        <taxon>Bacteria</taxon>
        <taxon>Bacillati</taxon>
        <taxon>Actinomycetota</taxon>
        <taxon>Thermoleophilia</taxon>
        <taxon>Solirubrobacterales</taxon>
        <taxon>Solirubrobacteraceae</taxon>
        <taxon>Solirubrobacter</taxon>
    </lineage>
</organism>
<protein>
    <submittedName>
        <fullName evidence="1">DUF892 family protein</fullName>
    </submittedName>
</protein>
<comment type="caution">
    <text evidence="1">The sequence shown here is derived from an EMBL/GenBank/DDBJ whole genome shotgun (WGS) entry which is preliminary data.</text>
</comment>
<dbReference type="Proteomes" id="UP001147700">
    <property type="component" value="Unassembled WGS sequence"/>
</dbReference>
<dbReference type="Pfam" id="PF05974">
    <property type="entry name" value="DUF892"/>
    <property type="match status" value="1"/>
</dbReference>
<name>A0ABT4RRF9_9ACTN</name>
<evidence type="ECO:0000313" key="2">
    <source>
        <dbReference type="Proteomes" id="UP001147700"/>
    </source>
</evidence>
<sequence length="275" mass="30227">MANDYDRLNRYLHEALATERALVSTLAAHIAMTPRGDHRTLLERHLRETRQHAAALSQHATEPGTNVINLALGLAETVVGQALTLAKGPLDLVRGGTSVEERQLKNAKDECATEALEIATYDAIEALATQLGEDEIAELARSHRAEEERMLADLRALIPTLAADGRTETGATFPIDDYDELNAGQVVARLSDLTQAELALVLDYERAHRNRRAVIEKGDQLTGEPPWEGYDDDTAEAIVDRLDGEHAGAVRDYESRHRRRVTVLEAAQRELSGSA</sequence>
<dbReference type="SUPFAM" id="SSF47240">
    <property type="entry name" value="Ferritin-like"/>
    <property type="match status" value="1"/>
</dbReference>
<dbReference type="EMBL" id="JAPCID010000048">
    <property type="protein sequence ID" value="MDA0140983.1"/>
    <property type="molecule type" value="Genomic_DNA"/>
</dbReference>
<gene>
    <name evidence="1" type="ORF">OJ962_26035</name>
</gene>
<dbReference type="CDD" id="cd00657">
    <property type="entry name" value="Ferritin_like"/>
    <property type="match status" value="1"/>
</dbReference>
<dbReference type="InterPro" id="IPR012347">
    <property type="entry name" value="Ferritin-like"/>
</dbReference>
<dbReference type="InterPro" id="IPR010287">
    <property type="entry name" value="DUF892_YciF-like"/>
</dbReference>
<accession>A0ABT4RRF9</accession>
<reference evidence="1" key="1">
    <citation type="submission" date="2022-10" db="EMBL/GenBank/DDBJ databases">
        <title>The WGS of Solirubrobacter sp. CPCC 204708.</title>
        <authorList>
            <person name="Jiang Z."/>
        </authorList>
    </citation>
    <scope>NUCLEOTIDE SEQUENCE</scope>
    <source>
        <strain evidence="1">CPCC 204708</strain>
    </source>
</reference>
<dbReference type="Gene3D" id="1.20.1260.10">
    <property type="match status" value="1"/>
</dbReference>
<dbReference type="RefSeq" id="WP_202957716.1">
    <property type="nucleotide sequence ID" value="NZ_JAPCID010000048.1"/>
</dbReference>
<proteinExistence type="predicted"/>
<dbReference type="InterPro" id="IPR009078">
    <property type="entry name" value="Ferritin-like_SF"/>
</dbReference>